<comment type="similarity">
    <text evidence="2">Belongs to the CPA3 antiporters (TC 2.A.63) subunit D family.</text>
</comment>
<protein>
    <submittedName>
        <fullName evidence="10">Na(+) H(+) antiporter subunit D</fullName>
    </submittedName>
</protein>
<feature type="transmembrane region" description="Helical" evidence="8">
    <location>
        <begin position="36"/>
        <end position="53"/>
    </location>
</feature>
<evidence type="ECO:0000259" key="9">
    <source>
        <dbReference type="Pfam" id="PF00361"/>
    </source>
</evidence>
<feature type="transmembrane region" description="Helical" evidence="8">
    <location>
        <begin position="275"/>
        <end position="296"/>
    </location>
</feature>
<keyword evidence="6 8" id="KW-0472">Membrane</keyword>
<feature type="transmembrane region" description="Helical" evidence="8">
    <location>
        <begin position="65"/>
        <end position="90"/>
    </location>
</feature>
<proteinExistence type="inferred from homology"/>
<evidence type="ECO:0000313" key="10">
    <source>
        <dbReference type="EMBL" id="AKQ66140.1"/>
    </source>
</evidence>
<dbReference type="KEGG" id="mym:A176_003052"/>
<dbReference type="Proteomes" id="UP000009026">
    <property type="component" value="Chromosome"/>
</dbReference>
<feature type="transmembrane region" description="Helical" evidence="8">
    <location>
        <begin position="241"/>
        <end position="263"/>
    </location>
</feature>
<feature type="transmembrane region" description="Helical" evidence="8">
    <location>
        <begin position="206"/>
        <end position="229"/>
    </location>
</feature>
<reference evidence="10 11" key="1">
    <citation type="journal article" date="2016" name="PLoS ONE">
        <title>Complete Genome Sequence and Comparative Genomics of a Novel Myxobacterium Myxococcus hansupus.</title>
        <authorList>
            <person name="Sharma G."/>
            <person name="Narwani T."/>
            <person name="Subramanian S."/>
        </authorList>
    </citation>
    <scope>NUCLEOTIDE SEQUENCE [LARGE SCALE GENOMIC DNA]</scope>
    <source>
        <strain evidence="11">mixupus</strain>
    </source>
</reference>
<organism evidence="10 11">
    <name type="scientific">Pseudomyxococcus hansupus</name>
    <dbReference type="NCBI Taxonomy" id="1297742"/>
    <lineage>
        <taxon>Bacteria</taxon>
        <taxon>Pseudomonadati</taxon>
        <taxon>Myxococcota</taxon>
        <taxon>Myxococcia</taxon>
        <taxon>Myxococcales</taxon>
        <taxon>Cystobacterineae</taxon>
        <taxon>Myxococcaceae</taxon>
        <taxon>Pseudomyxococcus</taxon>
    </lineage>
</organism>
<dbReference type="OrthoDB" id="9781596at2"/>
<feature type="transmembrane region" description="Helical" evidence="8">
    <location>
        <begin position="134"/>
        <end position="152"/>
    </location>
</feature>
<feature type="transmembrane region" description="Helical" evidence="8">
    <location>
        <begin position="370"/>
        <end position="395"/>
    </location>
</feature>
<keyword evidence="4 7" id="KW-0812">Transmembrane</keyword>
<evidence type="ECO:0000256" key="8">
    <source>
        <dbReference type="SAM" id="Phobius"/>
    </source>
</evidence>
<feature type="domain" description="NADH:quinone oxidoreductase/Mrp antiporter transmembrane" evidence="9">
    <location>
        <begin position="129"/>
        <end position="420"/>
    </location>
</feature>
<dbReference type="GO" id="GO:0008137">
    <property type="term" value="F:NADH dehydrogenase (ubiquinone) activity"/>
    <property type="evidence" value="ECO:0007669"/>
    <property type="project" value="InterPro"/>
</dbReference>
<dbReference type="eggNOG" id="COG0651">
    <property type="taxonomic scope" value="Bacteria"/>
</dbReference>
<dbReference type="PRINTS" id="PR01437">
    <property type="entry name" value="NUOXDRDTASE4"/>
</dbReference>
<evidence type="ECO:0000313" key="11">
    <source>
        <dbReference type="Proteomes" id="UP000009026"/>
    </source>
</evidence>
<dbReference type="STRING" id="1297742.A176_003052"/>
<dbReference type="GO" id="GO:0005886">
    <property type="term" value="C:plasma membrane"/>
    <property type="evidence" value="ECO:0007669"/>
    <property type="project" value="UniProtKB-SubCell"/>
</dbReference>
<feature type="transmembrane region" description="Helical" evidence="8">
    <location>
        <begin position="327"/>
        <end position="350"/>
    </location>
</feature>
<dbReference type="GO" id="GO:0042773">
    <property type="term" value="P:ATP synthesis coupled electron transport"/>
    <property type="evidence" value="ECO:0007669"/>
    <property type="project" value="InterPro"/>
</dbReference>
<gene>
    <name evidence="10" type="ORF">A176_003052</name>
</gene>
<dbReference type="EMBL" id="CP012109">
    <property type="protein sequence ID" value="AKQ66140.1"/>
    <property type="molecule type" value="Genomic_DNA"/>
</dbReference>
<dbReference type="InterPro" id="IPR050586">
    <property type="entry name" value="CPA3_Na-H_Antiporter_D"/>
</dbReference>
<keyword evidence="11" id="KW-1185">Reference proteome</keyword>
<comment type="subcellular location">
    <subcellularLocation>
        <location evidence="1">Cell membrane</location>
        <topology evidence="1">Multi-pass membrane protein</topology>
    </subcellularLocation>
    <subcellularLocation>
        <location evidence="7">Membrane</location>
        <topology evidence="7">Multi-pass membrane protein</topology>
    </subcellularLocation>
</comment>
<dbReference type="PANTHER" id="PTHR42703">
    <property type="entry name" value="NADH DEHYDROGENASE"/>
    <property type="match status" value="1"/>
</dbReference>
<dbReference type="InterPro" id="IPR003918">
    <property type="entry name" value="NADH_UbQ_OxRdtase"/>
</dbReference>
<evidence type="ECO:0000256" key="6">
    <source>
        <dbReference type="ARBA" id="ARBA00023136"/>
    </source>
</evidence>
<keyword evidence="5 8" id="KW-1133">Transmembrane helix</keyword>
<feature type="transmembrane region" description="Helical" evidence="8">
    <location>
        <begin position="407"/>
        <end position="428"/>
    </location>
</feature>
<feature type="transmembrane region" description="Helical" evidence="8">
    <location>
        <begin position="302"/>
        <end position="320"/>
    </location>
</feature>
<accession>A0A0H4WXS7</accession>
<dbReference type="RefSeq" id="WP_002639531.1">
    <property type="nucleotide sequence ID" value="NZ_CP012109.1"/>
</dbReference>
<evidence type="ECO:0000256" key="5">
    <source>
        <dbReference type="ARBA" id="ARBA00022989"/>
    </source>
</evidence>
<evidence type="ECO:0000256" key="3">
    <source>
        <dbReference type="ARBA" id="ARBA00022475"/>
    </source>
</evidence>
<evidence type="ECO:0000256" key="4">
    <source>
        <dbReference type="ARBA" id="ARBA00022692"/>
    </source>
</evidence>
<keyword evidence="3" id="KW-1003">Cell membrane</keyword>
<evidence type="ECO:0000256" key="2">
    <source>
        <dbReference type="ARBA" id="ARBA00005346"/>
    </source>
</evidence>
<dbReference type="PANTHER" id="PTHR42703:SF1">
    <property type="entry name" value="NA(+)_H(+) ANTIPORTER SUBUNIT D1"/>
    <property type="match status" value="1"/>
</dbReference>
<dbReference type="InterPro" id="IPR001750">
    <property type="entry name" value="ND/Mrp_TM"/>
</dbReference>
<dbReference type="PATRIC" id="fig|1297742.4.peg.3077"/>
<sequence>MTSATLLSLPIILCLGAAAAGQLIPSRAWPRRWLALMTMMAVTVVGAMLLVTVRRDGVQAAQMGGWAAPFGITLVADLLSALLVLVSGVMGLTVVSYSAATLPASREAGAYYPLVLVLVGGVCGAFLTGDLFNLFVWIEVMLGASFVLLALEARQEQLEASIKYMSLSLMGSVVLLCAVGLLYGVAGTLNLADLSVVIPDSDQPRLLTAVSMFFLVAFALKAGAFPLFFWLPASYHTPPAAVTTLFSALLTKVGVYALARIFTLVFTRDTQLTSTLLLVIGGLTMVTGVLGAVAQYDMRRLLSFHIISQIGYLIAALGLLTRGALTALIAFLLHYIFAKSALFLVSGATARVTRTYDLHQMGNLYRTQPLLAALFFVPALSLAGVPPFSGFFAKLAVIQAALRAENWAIAGTAVVVGLLTLFSMMKIWREAFWKAPPENQPQEPSRPLSLGDGVLGPCMAMTTFMVVLGVGAEPLMELADAAAGQLLDPGEYVQAVMGGRP</sequence>
<dbReference type="AlphaFoldDB" id="A0A0H4WXS7"/>
<dbReference type="Pfam" id="PF00361">
    <property type="entry name" value="Proton_antipo_M"/>
    <property type="match status" value="1"/>
</dbReference>
<name>A0A0H4WXS7_9BACT</name>
<evidence type="ECO:0000256" key="7">
    <source>
        <dbReference type="RuleBase" id="RU000320"/>
    </source>
</evidence>
<evidence type="ECO:0000256" key="1">
    <source>
        <dbReference type="ARBA" id="ARBA00004651"/>
    </source>
</evidence>
<feature type="transmembrane region" description="Helical" evidence="8">
    <location>
        <begin position="164"/>
        <end position="185"/>
    </location>
</feature>
<feature type="transmembrane region" description="Helical" evidence="8">
    <location>
        <begin position="110"/>
        <end position="127"/>
    </location>
</feature>